<accession>A0A6V7UIG7</accession>
<sequence>MSAYAWGSSPSAPLIRVNPVQLRPRTLADLSNSFTVGFTSPIENTAANYKLRSFPYKTFRQSRLDDITYSDNYFQFSGKYRPLPLYERYDRIDYKKVPYTYWSKAYCDCLYISDQPDNYRRIYEPYRDDYSYKVWSAPRRKLLKDV</sequence>
<name>A0A6V7UIG7_MELEN</name>
<gene>
    <name evidence="1" type="ORF">MENT_LOCUS13231</name>
</gene>
<evidence type="ECO:0000313" key="2">
    <source>
        <dbReference type="Proteomes" id="UP000580250"/>
    </source>
</evidence>
<dbReference type="AlphaFoldDB" id="A0A6V7UIG7"/>
<dbReference type="Proteomes" id="UP000580250">
    <property type="component" value="Unassembled WGS sequence"/>
</dbReference>
<reference evidence="1 2" key="1">
    <citation type="submission" date="2020-08" db="EMBL/GenBank/DDBJ databases">
        <authorList>
            <person name="Koutsovoulos G."/>
            <person name="Danchin GJ E."/>
        </authorList>
    </citation>
    <scope>NUCLEOTIDE SEQUENCE [LARGE SCALE GENOMIC DNA]</scope>
</reference>
<dbReference type="EMBL" id="CAJEWN010000071">
    <property type="protein sequence ID" value="CAD2158558.1"/>
    <property type="molecule type" value="Genomic_DNA"/>
</dbReference>
<organism evidence="1 2">
    <name type="scientific">Meloidogyne enterolobii</name>
    <name type="common">Root-knot nematode worm</name>
    <name type="synonym">Meloidogyne mayaguensis</name>
    <dbReference type="NCBI Taxonomy" id="390850"/>
    <lineage>
        <taxon>Eukaryota</taxon>
        <taxon>Metazoa</taxon>
        <taxon>Ecdysozoa</taxon>
        <taxon>Nematoda</taxon>
        <taxon>Chromadorea</taxon>
        <taxon>Rhabditida</taxon>
        <taxon>Tylenchina</taxon>
        <taxon>Tylenchomorpha</taxon>
        <taxon>Tylenchoidea</taxon>
        <taxon>Meloidogynidae</taxon>
        <taxon>Meloidogyninae</taxon>
        <taxon>Meloidogyne</taxon>
    </lineage>
</organism>
<protein>
    <submittedName>
        <fullName evidence="1">Uncharacterized protein</fullName>
    </submittedName>
</protein>
<proteinExistence type="predicted"/>
<comment type="caution">
    <text evidence="1">The sequence shown here is derived from an EMBL/GenBank/DDBJ whole genome shotgun (WGS) entry which is preliminary data.</text>
</comment>
<evidence type="ECO:0000313" key="1">
    <source>
        <dbReference type="EMBL" id="CAD2158558.1"/>
    </source>
</evidence>